<keyword evidence="2" id="KW-0238">DNA-binding</keyword>
<reference evidence="2 3" key="1">
    <citation type="submission" date="2024-10" db="EMBL/GenBank/DDBJ databases">
        <title>The Natural Products Discovery Center: Release of the First 8490 Sequenced Strains for Exploring Actinobacteria Biosynthetic Diversity.</title>
        <authorList>
            <person name="Kalkreuter E."/>
            <person name="Kautsar S.A."/>
            <person name="Yang D."/>
            <person name="Bader C.D."/>
            <person name="Teijaro C.N."/>
            <person name="Fluegel L."/>
            <person name="Davis C.M."/>
            <person name="Simpson J.R."/>
            <person name="Lauterbach L."/>
            <person name="Steele A.D."/>
            <person name="Gui C."/>
            <person name="Meng S."/>
            <person name="Li G."/>
            <person name="Viehrig K."/>
            <person name="Ye F."/>
            <person name="Su P."/>
            <person name="Kiefer A.F."/>
            <person name="Nichols A."/>
            <person name="Cepeda A.J."/>
            <person name="Yan W."/>
            <person name="Fan B."/>
            <person name="Jiang Y."/>
            <person name="Adhikari A."/>
            <person name="Zheng C.-J."/>
            <person name="Schuster L."/>
            <person name="Cowan T.M."/>
            <person name="Smanski M.J."/>
            <person name="Chevrette M.G."/>
            <person name="De Carvalho L.P.S."/>
            <person name="Shen B."/>
        </authorList>
    </citation>
    <scope>NUCLEOTIDE SEQUENCE [LARGE SCALE GENOMIC DNA]</scope>
    <source>
        <strain evidence="2 3">NPDC000087</strain>
    </source>
</reference>
<dbReference type="InterPro" id="IPR036894">
    <property type="entry name" value="YbaB-like_sf"/>
</dbReference>
<accession>A0ABW6WK15</accession>
<evidence type="ECO:0000256" key="1">
    <source>
        <dbReference type="SAM" id="MobiDB-lite"/>
    </source>
</evidence>
<dbReference type="RefSeq" id="WP_026206620.1">
    <property type="nucleotide sequence ID" value="NZ_JBIAZU010000004.1"/>
</dbReference>
<feature type="region of interest" description="Disordered" evidence="1">
    <location>
        <begin position="19"/>
        <end position="49"/>
    </location>
</feature>
<keyword evidence="3" id="KW-1185">Reference proteome</keyword>
<gene>
    <name evidence="2" type="ORF">ACFY35_25285</name>
</gene>
<dbReference type="EMBL" id="JBIAZU010000004">
    <property type="protein sequence ID" value="MFF5292770.1"/>
    <property type="molecule type" value="Genomic_DNA"/>
</dbReference>
<protein>
    <submittedName>
        <fullName evidence="2">YbaB/EbfC family DNA-binding protein</fullName>
    </submittedName>
</protein>
<dbReference type="GO" id="GO:0003677">
    <property type="term" value="F:DNA binding"/>
    <property type="evidence" value="ECO:0007669"/>
    <property type="project" value="UniProtKB-KW"/>
</dbReference>
<evidence type="ECO:0000313" key="3">
    <source>
        <dbReference type="Proteomes" id="UP001602245"/>
    </source>
</evidence>
<evidence type="ECO:0000313" key="2">
    <source>
        <dbReference type="EMBL" id="MFF5292770.1"/>
    </source>
</evidence>
<name>A0ABW6WK15_9ACTN</name>
<organism evidence="2 3">
    <name type="scientific">Paractinoplanes globisporus</name>
    <dbReference type="NCBI Taxonomy" id="113565"/>
    <lineage>
        <taxon>Bacteria</taxon>
        <taxon>Bacillati</taxon>
        <taxon>Actinomycetota</taxon>
        <taxon>Actinomycetes</taxon>
        <taxon>Micromonosporales</taxon>
        <taxon>Micromonosporaceae</taxon>
        <taxon>Paractinoplanes</taxon>
    </lineage>
</organism>
<sequence length="142" mass="15000">MTGPIDPSGLSGTLAEVVSALGRSQAQPGNPEDQEPPTGTGEGADGRISVRAVMPGRVEGLRLDPQVMRLTREELAREIESAVNHALADLQNRAVAHAGTADLTELTGRLKEIQFSAERQFAAFVASMADAQEQLVRRAGGQ</sequence>
<dbReference type="Proteomes" id="UP001602245">
    <property type="component" value="Unassembled WGS sequence"/>
</dbReference>
<dbReference type="Gene3D" id="3.30.1310.10">
    <property type="entry name" value="Nucleoid-associated protein YbaB-like domain"/>
    <property type="match status" value="1"/>
</dbReference>
<proteinExistence type="predicted"/>
<comment type="caution">
    <text evidence="2">The sequence shown here is derived from an EMBL/GenBank/DDBJ whole genome shotgun (WGS) entry which is preliminary data.</text>
</comment>